<gene>
    <name evidence="2" type="ORF">T01_1780</name>
</gene>
<comment type="caution">
    <text evidence="2">The sequence shown here is derived from an EMBL/GenBank/DDBJ whole genome shotgun (WGS) entry which is preliminary data.</text>
</comment>
<evidence type="ECO:0000313" key="2">
    <source>
        <dbReference type="EMBL" id="KRY14427.1"/>
    </source>
</evidence>
<dbReference type="AlphaFoldDB" id="A0A0V0ZPK3"/>
<sequence length="74" mass="8467">MLSYQTWALSSLNANLSAISICLLLSLCVTCIIFVQRNEEYVSYLLINRNELYANDVRRMNNGVSNAMTDEEEQ</sequence>
<dbReference type="Proteomes" id="UP000054776">
    <property type="component" value="Unassembled WGS sequence"/>
</dbReference>
<dbReference type="InParanoid" id="A0A0V0ZPK3"/>
<feature type="transmembrane region" description="Helical" evidence="1">
    <location>
        <begin position="12"/>
        <end position="35"/>
    </location>
</feature>
<name>A0A0V0ZPK3_TRISP</name>
<evidence type="ECO:0000313" key="3">
    <source>
        <dbReference type="Proteomes" id="UP000054776"/>
    </source>
</evidence>
<keyword evidence="3" id="KW-1185">Reference proteome</keyword>
<dbReference type="EMBL" id="JYDH01002294">
    <property type="protein sequence ID" value="KRY14427.1"/>
    <property type="molecule type" value="Genomic_DNA"/>
</dbReference>
<keyword evidence="1" id="KW-0812">Transmembrane</keyword>
<protein>
    <submittedName>
        <fullName evidence="2">Uncharacterized protein</fullName>
    </submittedName>
</protein>
<reference evidence="2 3" key="1">
    <citation type="submission" date="2015-01" db="EMBL/GenBank/DDBJ databases">
        <title>Evolution of Trichinella species and genotypes.</title>
        <authorList>
            <person name="Korhonen P.K."/>
            <person name="Edoardo P."/>
            <person name="Giuseppe L.R."/>
            <person name="Gasser R.B."/>
        </authorList>
    </citation>
    <scope>NUCLEOTIDE SEQUENCE [LARGE SCALE GENOMIC DNA]</scope>
    <source>
        <strain evidence="2">ISS3</strain>
    </source>
</reference>
<organism evidence="2 3">
    <name type="scientific">Trichinella spiralis</name>
    <name type="common">Trichina worm</name>
    <dbReference type="NCBI Taxonomy" id="6334"/>
    <lineage>
        <taxon>Eukaryota</taxon>
        <taxon>Metazoa</taxon>
        <taxon>Ecdysozoa</taxon>
        <taxon>Nematoda</taxon>
        <taxon>Enoplea</taxon>
        <taxon>Dorylaimia</taxon>
        <taxon>Trichinellida</taxon>
        <taxon>Trichinellidae</taxon>
        <taxon>Trichinella</taxon>
    </lineage>
</organism>
<keyword evidence="1" id="KW-0472">Membrane</keyword>
<evidence type="ECO:0000256" key="1">
    <source>
        <dbReference type="SAM" id="Phobius"/>
    </source>
</evidence>
<keyword evidence="1" id="KW-1133">Transmembrane helix</keyword>
<accession>A0A0V0ZPK3</accession>
<proteinExistence type="predicted"/>